<dbReference type="Gene3D" id="1.20.1290.10">
    <property type="entry name" value="AhpD-like"/>
    <property type="match status" value="1"/>
</dbReference>
<protein>
    <submittedName>
        <fullName evidence="1">Alkylhydroperoxidase family enzyme, contains CxxC motif</fullName>
    </submittedName>
</protein>
<dbReference type="KEGG" id="fln:FLA_3888"/>
<dbReference type="Proteomes" id="UP000186917">
    <property type="component" value="Unassembled WGS sequence"/>
</dbReference>
<dbReference type="AlphaFoldDB" id="A0A173MK57"/>
<dbReference type="InterPro" id="IPR029032">
    <property type="entry name" value="AhpD-like"/>
</dbReference>
<sequence length="185" mass="21369">MDNQFTRMARINPLPEQDAPAPVKAAFEEHRTRYQARITNMKATLAHSLPAFDIYMEWYRLYQRVQEILGPRLAYLFAYSISSGSGCPLCTTFFRKIIIDNGEQPEHIHFNQHEQLLIDFGSQIAQQRGKVEEELFEKISSIYNQEQLVELIAFAGQMIATNVFSNVTETDIDEYLQAYIPSTPK</sequence>
<dbReference type="PANTHER" id="PTHR35446:SF2">
    <property type="entry name" value="CARBOXYMUCONOLACTONE DECARBOXYLASE-LIKE DOMAIN-CONTAINING PROTEIN"/>
    <property type="match status" value="1"/>
</dbReference>
<gene>
    <name evidence="1" type="ORF">SAMN05421788_103203</name>
</gene>
<dbReference type="EMBL" id="FTOR01000003">
    <property type="protein sequence ID" value="SIT05705.1"/>
    <property type="molecule type" value="Genomic_DNA"/>
</dbReference>
<keyword evidence="1" id="KW-0575">Peroxidase</keyword>
<dbReference type="SUPFAM" id="SSF69118">
    <property type="entry name" value="AhpD-like"/>
    <property type="match status" value="1"/>
</dbReference>
<proteinExistence type="predicted"/>
<dbReference type="STRING" id="477680.SAMN05421788_103203"/>
<evidence type="ECO:0000313" key="2">
    <source>
        <dbReference type="Proteomes" id="UP000186917"/>
    </source>
</evidence>
<dbReference type="PANTHER" id="PTHR35446">
    <property type="entry name" value="SI:CH211-175M2.5"/>
    <property type="match status" value="1"/>
</dbReference>
<organism evidence="1 2">
    <name type="scientific">Filimonas lacunae</name>
    <dbReference type="NCBI Taxonomy" id="477680"/>
    <lineage>
        <taxon>Bacteria</taxon>
        <taxon>Pseudomonadati</taxon>
        <taxon>Bacteroidota</taxon>
        <taxon>Chitinophagia</taxon>
        <taxon>Chitinophagales</taxon>
        <taxon>Chitinophagaceae</taxon>
        <taxon>Filimonas</taxon>
    </lineage>
</organism>
<dbReference type="GO" id="GO:0004601">
    <property type="term" value="F:peroxidase activity"/>
    <property type="evidence" value="ECO:0007669"/>
    <property type="project" value="UniProtKB-KW"/>
</dbReference>
<accession>A0A173MK57</accession>
<evidence type="ECO:0000313" key="1">
    <source>
        <dbReference type="EMBL" id="SIT05705.1"/>
    </source>
</evidence>
<keyword evidence="2" id="KW-1185">Reference proteome</keyword>
<name>A0A173MK57_9BACT</name>
<keyword evidence="1" id="KW-0560">Oxidoreductase</keyword>
<reference evidence="2" key="1">
    <citation type="submission" date="2017-01" db="EMBL/GenBank/DDBJ databases">
        <authorList>
            <person name="Varghese N."/>
            <person name="Submissions S."/>
        </authorList>
    </citation>
    <scope>NUCLEOTIDE SEQUENCE [LARGE SCALE GENOMIC DNA]</scope>
    <source>
        <strain evidence="2">DSM 21054</strain>
    </source>
</reference>